<evidence type="ECO:0000313" key="1">
    <source>
        <dbReference type="EMBL" id="TGL38619.1"/>
    </source>
</evidence>
<gene>
    <name evidence="1" type="ORF">EHQ53_17795</name>
</gene>
<protein>
    <submittedName>
        <fullName evidence="1">Uncharacterized protein</fullName>
    </submittedName>
</protein>
<dbReference type="Proteomes" id="UP000297273">
    <property type="component" value="Unassembled WGS sequence"/>
</dbReference>
<sequence>MKKGYEFLIPLSGLEEHERKEKMSEFILLGYDISPIVKPADWGFIVNLFDDDPNYKTKLAYLFDQREINGPNPIVEYSKNEMENADFFLVRLFPSLRSDWPIPHPDYDYWWDQLLHYNRKLLGLKNLPEKRMNYDKIFYDQGLQNEENAFQLLQVTDLSVNKVSKKLKGIFGLSQGNVAKHILANRDLYEKHIKPLGIGSRPILDRKRQKKIEHAVQLVPQEISQKRLESGFEFKVFGKNKVYIQHPHIPFSGYSREIGLDYFETSELFEDRIYGVSYRLPVISRKLYDILLSYESGGNISYIPFLQS</sequence>
<evidence type="ECO:0000313" key="2">
    <source>
        <dbReference type="Proteomes" id="UP000297273"/>
    </source>
</evidence>
<accession>A0ABY2MBV0</accession>
<dbReference type="RefSeq" id="WP_135698308.1">
    <property type="nucleotide sequence ID" value="NZ_RQGC01000013.1"/>
</dbReference>
<name>A0ABY2MBV0_9LEPT</name>
<keyword evidence="2" id="KW-1185">Reference proteome</keyword>
<organism evidence="1 2">
    <name type="scientific">Leptospira langatensis</name>
    <dbReference type="NCBI Taxonomy" id="2484983"/>
    <lineage>
        <taxon>Bacteria</taxon>
        <taxon>Pseudomonadati</taxon>
        <taxon>Spirochaetota</taxon>
        <taxon>Spirochaetia</taxon>
        <taxon>Leptospirales</taxon>
        <taxon>Leptospiraceae</taxon>
        <taxon>Leptospira</taxon>
    </lineage>
</organism>
<comment type="caution">
    <text evidence="1">The sequence shown here is derived from an EMBL/GenBank/DDBJ whole genome shotgun (WGS) entry which is preliminary data.</text>
</comment>
<reference evidence="2" key="1">
    <citation type="journal article" date="2019" name="PLoS Negl. Trop. Dis.">
        <title>Revisiting the worldwide diversity of Leptospira species in the environment.</title>
        <authorList>
            <person name="Vincent A.T."/>
            <person name="Schiettekatte O."/>
            <person name="Bourhy P."/>
            <person name="Veyrier F.J."/>
            <person name="Picardeau M."/>
        </authorList>
    </citation>
    <scope>NUCLEOTIDE SEQUENCE [LARGE SCALE GENOMIC DNA]</scope>
    <source>
        <strain evidence="2">201702690</strain>
    </source>
</reference>
<dbReference type="EMBL" id="RQGC01000013">
    <property type="protein sequence ID" value="TGL38619.1"/>
    <property type="molecule type" value="Genomic_DNA"/>
</dbReference>
<proteinExistence type="predicted"/>